<protein>
    <submittedName>
        <fullName evidence="1">TolC family protein</fullName>
    </submittedName>
</protein>
<dbReference type="SUPFAM" id="SSF56954">
    <property type="entry name" value="Outer membrane efflux proteins (OEP)"/>
    <property type="match status" value="1"/>
</dbReference>
<gene>
    <name evidence="1" type="ORF">LZC95_09740</name>
</gene>
<dbReference type="Proteomes" id="UP001379533">
    <property type="component" value="Chromosome"/>
</dbReference>
<dbReference type="Gene3D" id="1.20.1600.10">
    <property type="entry name" value="Outer membrane efflux proteins (OEP)"/>
    <property type="match status" value="1"/>
</dbReference>
<dbReference type="PANTHER" id="PTHR30203">
    <property type="entry name" value="OUTER MEMBRANE CATION EFFLUX PROTEIN"/>
    <property type="match status" value="1"/>
</dbReference>
<evidence type="ECO:0000313" key="1">
    <source>
        <dbReference type="EMBL" id="WXA97116.1"/>
    </source>
</evidence>
<dbReference type="EMBL" id="CP089982">
    <property type="protein sequence ID" value="WXA97116.1"/>
    <property type="molecule type" value="Genomic_DNA"/>
</dbReference>
<dbReference type="RefSeq" id="WP_394847731.1">
    <property type="nucleotide sequence ID" value="NZ_CP089982.1"/>
</dbReference>
<organism evidence="1 2">
    <name type="scientific">Pendulispora brunnea</name>
    <dbReference type="NCBI Taxonomy" id="2905690"/>
    <lineage>
        <taxon>Bacteria</taxon>
        <taxon>Pseudomonadati</taxon>
        <taxon>Myxococcota</taxon>
        <taxon>Myxococcia</taxon>
        <taxon>Myxococcales</taxon>
        <taxon>Sorangiineae</taxon>
        <taxon>Pendulisporaceae</taxon>
        <taxon>Pendulispora</taxon>
    </lineage>
</organism>
<evidence type="ECO:0000313" key="2">
    <source>
        <dbReference type="Proteomes" id="UP001379533"/>
    </source>
</evidence>
<keyword evidence="2" id="KW-1185">Reference proteome</keyword>
<dbReference type="InterPro" id="IPR010131">
    <property type="entry name" value="MdtP/NodT-like"/>
</dbReference>
<sequence>MSRSSCAFIRAVAAMLLVPAVSIALVALMEKKASAAWPPLAEVYRRARERALAVTEAQGNVGVARSSITGARVSSLGNPSLQVILDHGRDVTRDAQVLGQLQLPIEVAGQRGKRIREAETFVDWRSMNREEVRARVAGAAIAAYGDALVARARQVLAERGEREAQAEAQYFAARLAAGDVNLVDRSLADAELARWTQLSAEASILLLRARQELELLMGMGHLDDPPATAAPEVPELHVNTADVFVGRVLNVSPLLRSLSKESQYWQAQRERAEAEKNPPISVILSGGRGDTGEVRYGGGLGWTFPITRRNQGEIARAYAEQGRTEGVREATQRALGIEADHAFEAYTKVRSGIEALDKVGIPAAQRVVDATQAAFLAGKVELVRTFIARRDLAAAQGRRLDFLSTAWHTYGDMVALMGDLP</sequence>
<accession>A0ABZ2KL76</accession>
<name>A0ABZ2KL76_9BACT</name>
<reference evidence="1 2" key="1">
    <citation type="submission" date="2021-12" db="EMBL/GenBank/DDBJ databases">
        <title>Discovery of the Pendulisporaceae a myxobacterial family with distinct sporulation behavior and unique specialized metabolism.</title>
        <authorList>
            <person name="Garcia R."/>
            <person name="Popoff A."/>
            <person name="Bader C.D."/>
            <person name="Loehr J."/>
            <person name="Walesch S."/>
            <person name="Walt C."/>
            <person name="Boldt J."/>
            <person name="Bunk B."/>
            <person name="Haeckl F.J.F.P.J."/>
            <person name="Gunesch A.P."/>
            <person name="Birkelbach J."/>
            <person name="Nuebel U."/>
            <person name="Pietschmann T."/>
            <person name="Bach T."/>
            <person name="Mueller R."/>
        </authorList>
    </citation>
    <scope>NUCLEOTIDE SEQUENCE [LARGE SCALE GENOMIC DNA]</scope>
    <source>
        <strain evidence="1 2">MSr12523</strain>
    </source>
</reference>
<proteinExistence type="predicted"/>
<dbReference type="PANTHER" id="PTHR30203:SF24">
    <property type="entry name" value="BLR4935 PROTEIN"/>
    <property type="match status" value="1"/>
</dbReference>